<name>A0AAI9K6M0_9FIRM</name>
<gene>
    <name evidence="1" type="ORF">COEU31_25940</name>
</gene>
<reference evidence="1" key="1">
    <citation type="submission" date="2020-06" db="EMBL/GenBank/DDBJ databases">
        <title>Characterization of fructooligosaccharide metabolism and fructooligosaccharide-degrading enzymes in human commensal butyrate producers.</title>
        <authorList>
            <person name="Tanno H."/>
            <person name="Fujii T."/>
            <person name="Hirano K."/>
            <person name="Maeno S."/>
            <person name="Tonozuka T."/>
            <person name="Sakamoto M."/>
            <person name="Ohkuma M."/>
            <person name="Tochio T."/>
            <person name="Endo A."/>
        </authorList>
    </citation>
    <scope>NUCLEOTIDE SEQUENCE</scope>
    <source>
        <strain evidence="1">JCM 31265</strain>
    </source>
</reference>
<dbReference type="AlphaFoldDB" id="A0AAI9K6M0"/>
<evidence type="ECO:0000313" key="2">
    <source>
        <dbReference type="Proteomes" id="UP000660047"/>
    </source>
</evidence>
<proteinExistence type="predicted"/>
<accession>A0AAI9K6M0</accession>
<dbReference type="EMBL" id="BLYL01000020">
    <property type="protein sequence ID" value="GFO95548.1"/>
    <property type="molecule type" value="Genomic_DNA"/>
</dbReference>
<dbReference type="Proteomes" id="UP000660047">
    <property type="component" value="Unassembled WGS sequence"/>
</dbReference>
<comment type="caution">
    <text evidence="1">The sequence shown here is derived from an EMBL/GenBank/DDBJ whole genome shotgun (WGS) entry which is preliminary data.</text>
</comment>
<evidence type="ECO:0000313" key="1">
    <source>
        <dbReference type="EMBL" id="GFO95548.1"/>
    </source>
</evidence>
<sequence length="107" mass="11585">MFKSKKRSLSAPARIVSADGNKVVVEVEIDKAKYRRGQVVVATVSTKEKTTEGKPVIVSDVVAQGPIAEVSGKRVTICSSRNNPIVSRRAATEAKKHDTKVNVRVVQ</sequence>
<protein>
    <submittedName>
        <fullName evidence="1">Uncharacterized protein</fullName>
    </submittedName>
</protein>
<organism evidence="1 2">
    <name type="scientific">Coprococcus eutactus</name>
    <dbReference type="NCBI Taxonomy" id="33043"/>
    <lineage>
        <taxon>Bacteria</taxon>
        <taxon>Bacillati</taxon>
        <taxon>Bacillota</taxon>
        <taxon>Clostridia</taxon>
        <taxon>Lachnospirales</taxon>
        <taxon>Lachnospiraceae</taxon>
        <taxon>Coprococcus</taxon>
    </lineage>
</organism>